<keyword evidence="1 4" id="KW-0810">Translation regulation</keyword>
<evidence type="ECO:0000256" key="3">
    <source>
        <dbReference type="ARBA" id="ARBA00041148"/>
    </source>
</evidence>
<comment type="similarity">
    <text evidence="4">Belongs to the HPF/YfiA ribosome-associated protein family. Long HPF subfamily.</text>
</comment>
<dbReference type="InterPro" id="IPR034694">
    <property type="entry name" value="HPF_long/plastid"/>
</dbReference>
<dbReference type="NCBIfam" id="TIGR00741">
    <property type="entry name" value="yfiA"/>
    <property type="match status" value="1"/>
</dbReference>
<keyword evidence="5" id="KW-0175">Coiled coil</keyword>
<keyword evidence="4" id="KW-0963">Cytoplasm</keyword>
<dbReference type="RefSeq" id="WP_008870970.1">
    <property type="nucleotide sequence ID" value="NZ_ACJN02000003.1"/>
</dbReference>
<evidence type="ECO:0000256" key="4">
    <source>
        <dbReference type="HAMAP-Rule" id="MF_00839"/>
    </source>
</evidence>
<comment type="subcellular location">
    <subcellularLocation>
        <location evidence="4">Cytoplasm</location>
    </subcellularLocation>
</comment>
<dbReference type="AlphaFoldDB" id="D6SSF4"/>
<feature type="domain" description="Sigma 54 modulation/S30EA ribosomal protein C-terminal" evidence="6">
    <location>
        <begin position="123"/>
        <end position="177"/>
    </location>
</feature>
<comment type="caution">
    <text evidence="7">The sequence shown here is derived from an EMBL/GenBank/DDBJ whole genome shotgun (WGS) entry which is preliminary data.</text>
</comment>
<dbReference type="Gene3D" id="3.30.160.100">
    <property type="entry name" value="Ribosome hibernation promotion factor-like"/>
    <property type="match status" value="1"/>
</dbReference>
<organism evidence="7 8">
    <name type="scientific">Desulfonatronospira thiodismutans ASO3-1</name>
    <dbReference type="NCBI Taxonomy" id="555779"/>
    <lineage>
        <taxon>Bacteria</taxon>
        <taxon>Pseudomonadati</taxon>
        <taxon>Thermodesulfobacteriota</taxon>
        <taxon>Desulfovibrionia</taxon>
        <taxon>Desulfovibrionales</taxon>
        <taxon>Desulfonatronovibrionaceae</taxon>
        <taxon>Desulfonatronospira</taxon>
    </lineage>
</organism>
<dbReference type="InterPro" id="IPR032528">
    <property type="entry name" value="Ribosom_S30AE_C"/>
</dbReference>
<gene>
    <name evidence="4" type="primary">hpf</name>
    <name evidence="7" type="ORF">Dthio_PD0955</name>
</gene>
<evidence type="ECO:0000256" key="1">
    <source>
        <dbReference type="ARBA" id="ARBA00022845"/>
    </source>
</evidence>
<evidence type="ECO:0000256" key="2">
    <source>
        <dbReference type="ARBA" id="ARBA00038695"/>
    </source>
</evidence>
<dbReference type="CDD" id="cd00552">
    <property type="entry name" value="RaiA"/>
    <property type="match status" value="1"/>
</dbReference>
<evidence type="ECO:0000313" key="8">
    <source>
        <dbReference type="Proteomes" id="UP000005496"/>
    </source>
</evidence>
<reference evidence="7" key="1">
    <citation type="submission" date="2010-05" db="EMBL/GenBank/DDBJ databases">
        <title>The draft genome of Desulfonatronospira thiodismutans ASO3-1.</title>
        <authorList>
            <consortium name="US DOE Joint Genome Institute (JGI-PGF)"/>
            <person name="Lucas S."/>
            <person name="Copeland A."/>
            <person name="Lapidus A."/>
            <person name="Cheng J.-F."/>
            <person name="Bruce D."/>
            <person name="Goodwin L."/>
            <person name="Pitluck S."/>
            <person name="Chertkov O."/>
            <person name="Brettin T."/>
            <person name="Detter J.C."/>
            <person name="Han C."/>
            <person name="Land M.L."/>
            <person name="Hauser L."/>
            <person name="Kyrpides N."/>
            <person name="Mikhailova N."/>
            <person name="Muyzer G."/>
            <person name="Woyke T."/>
        </authorList>
    </citation>
    <scope>NUCLEOTIDE SEQUENCE [LARGE SCALE GENOMIC DNA]</scope>
    <source>
        <strain evidence="7">ASO3-1</strain>
    </source>
</reference>
<comment type="function">
    <text evidence="4">Required for dimerization of active 70S ribosomes into 100S ribosomes in stationary phase; 100S ribosomes are translationally inactive and sometimes present during exponential growth.</text>
</comment>
<dbReference type="Proteomes" id="UP000005496">
    <property type="component" value="Unassembled WGS sequence"/>
</dbReference>
<dbReference type="SUPFAM" id="SSF69754">
    <property type="entry name" value="Ribosome binding protein Y (YfiA homologue)"/>
    <property type="match status" value="1"/>
</dbReference>
<dbReference type="HAMAP" id="MF_00839">
    <property type="entry name" value="HPF"/>
    <property type="match status" value="1"/>
</dbReference>
<name>D6SSF4_9BACT</name>
<dbReference type="InterPro" id="IPR038416">
    <property type="entry name" value="Ribosom_S30AE_C_sf"/>
</dbReference>
<evidence type="ECO:0000313" key="7">
    <source>
        <dbReference type="EMBL" id="EFI33620.1"/>
    </source>
</evidence>
<keyword evidence="8" id="KW-1185">Reference proteome</keyword>
<dbReference type="PANTHER" id="PTHR33231">
    <property type="entry name" value="30S RIBOSOMAL PROTEIN"/>
    <property type="match status" value="1"/>
</dbReference>
<dbReference type="eggNOG" id="COG1544">
    <property type="taxonomic scope" value="Bacteria"/>
</dbReference>
<dbReference type="PANTHER" id="PTHR33231:SF1">
    <property type="entry name" value="30S RIBOSOMAL PROTEIN"/>
    <property type="match status" value="1"/>
</dbReference>
<accession>D6SSF4</accession>
<dbReference type="EMBL" id="ACJN02000003">
    <property type="protein sequence ID" value="EFI33620.1"/>
    <property type="molecule type" value="Genomic_DNA"/>
</dbReference>
<dbReference type="Pfam" id="PF16321">
    <property type="entry name" value="Ribosom_S30AE_C"/>
    <property type="match status" value="1"/>
</dbReference>
<dbReference type="InterPro" id="IPR036567">
    <property type="entry name" value="RHF-like"/>
</dbReference>
<dbReference type="InterPro" id="IPR003489">
    <property type="entry name" value="RHF/RaiA"/>
</dbReference>
<evidence type="ECO:0000256" key="5">
    <source>
        <dbReference type="SAM" id="Coils"/>
    </source>
</evidence>
<dbReference type="Pfam" id="PF02482">
    <property type="entry name" value="Ribosomal_S30AE"/>
    <property type="match status" value="1"/>
</dbReference>
<dbReference type="OrthoDB" id="9794975at2"/>
<sequence>MHIKFNFKSFEPSDHLKNYAQDRFEKLSKYITDNDDVSLQVNMEVEKFRHIAECILTGKDLHISANEETEDMYSTVDLSLDKLEAQLKKQRDKIKDKKKKTREKQQVRMDVVSFSPAEEGQSREPRIVATDQYEPKPMPLDEAAMQLENLGYEFLVFLNAETERVNVVYRRKDGDFGFIDPGV</sequence>
<comment type="subunit">
    <text evidence="2">Associates exclusively with 100S ribosomes, which are dimers of 70S ribosomes.</text>
</comment>
<dbReference type="GO" id="GO:0045900">
    <property type="term" value="P:negative regulation of translational elongation"/>
    <property type="evidence" value="ECO:0007669"/>
    <property type="project" value="TreeGrafter"/>
</dbReference>
<protein>
    <recommendedName>
        <fullName evidence="3 4">Ribosome hibernation promoting factor</fullName>
        <shortName evidence="4">HPF</shortName>
    </recommendedName>
</protein>
<dbReference type="GO" id="GO:0043024">
    <property type="term" value="F:ribosomal small subunit binding"/>
    <property type="evidence" value="ECO:0007669"/>
    <property type="project" value="TreeGrafter"/>
</dbReference>
<dbReference type="InterPro" id="IPR050574">
    <property type="entry name" value="HPF/YfiA_ribosome-assoc"/>
</dbReference>
<dbReference type="GO" id="GO:0022627">
    <property type="term" value="C:cytosolic small ribosomal subunit"/>
    <property type="evidence" value="ECO:0007669"/>
    <property type="project" value="TreeGrafter"/>
</dbReference>
<evidence type="ECO:0000259" key="6">
    <source>
        <dbReference type="Pfam" id="PF16321"/>
    </source>
</evidence>
<feature type="coiled-coil region" evidence="5">
    <location>
        <begin position="73"/>
        <end position="104"/>
    </location>
</feature>
<comment type="subunit">
    <text evidence="4">Interacts with 100S ribosomes.</text>
</comment>
<dbReference type="Gene3D" id="3.30.505.50">
    <property type="entry name" value="Sigma 54 modulation/S30EA ribosomal protein, C-terminal domain"/>
    <property type="match status" value="1"/>
</dbReference>
<proteinExistence type="inferred from homology"/>